<gene>
    <name evidence="1" type="ORF">ENP73_06215</name>
</gene>
<evidence type="ECO:0008006" key="2">
    <source>
        <dbReference type="Google" id="ProtNLM"/>
    </source>
</evidence>
<name>A0A7C2FWI4_9DEIN</name>
<protein>
    <recommendedName>
        <fullName evidence="2">Bro-N domain-containing protein</fullName>
    </recommendedName>
</protein>
<comment type="caution">
    <text evidence="1">The sequence shown here is derived from an EMBL/GenBank/DDBJ whole genome shotgun (WGS) entry which is preliminary data.</text>
</comment>
<organism evidence="1">
    <name type="scientific">Thermus islandicus</name>
    <dbReference type="NCBI Taxonomy" id="540988"/>
    <lineage>
        <taxon>Bacteria</taxon>
        <taxon>Thermotogati</taxon>
        <taxon>Deinococcota</taxon>
        <taxon>Deinococci</taxon>
        <taxon>Thermales</taxon>
        <taxon>Thermaceae</taxon>
        <taxon>Thermus</taxon>
    </lineage>
</organism>
<proteinExistence type="predicted"/>
<sequence>MVRLQKVEELETPLGTRLPVAWLELGGRTEVAVPMARLGEVLGYERKNLYGLVDRDPVLSNYRVVLMTTRDGVPHKTAFLQRPGVLGVLAKMDTSRIQDPAKRERVIAFQRWAFETLDRLLFSSMAPQPALFASPSPQPSLFPPPAQTFSPVGRGDRALAERMLKGEIRGPRGELLSYKAISRKTGVPKTTLHNMAKRLGVGHLRAAPPRRSQDRLLAEVLAQQAALLAELARRLRAP</sequence>
<dbReference type="EMBL" id="DSKL01000247">
    <property type="protein sequence ID" value="HEH82565.1"/>
    <property type="molecule type" value="Genomic_DNA"/>
</dbReference>
<dbReference type="AlphaFoldDB" id="A0A7C2FWI4"/>
<evidence type="ECO:0000313" key="1">
    <source>
        <dbReference type="EMBL" id="HEH82565.1"/>
    </source>
</evidence>
<accession>A0A7C2FWI4</accession>
<reference evidence="1" key="1">
    <citation type="journal article" date="2020" name="mSystems">
        <title>Genome- and Community-Level Interaction Insights into Carbon Utilization and Element Cycling Functions of Hydrothermarchaeota in Hydrothermal Sediment.</title>
        <authorList>
            <person name="Zhou Z."/>
            <person name="Liu Y."/>
            <person name="Xu W."/>
            <person name="Pan J."/>
            <person name="Luo Z.H."/>
            <person name="Li M."/>
        </authorList>
    </citation>
    <scope>NUCLEOTIDE SEQUENCE [LARGE SCALE GENOMIC DNA]</scope>
    <source>
        <strain evidence="1">SpSt-246</strain>
    </source>
</reference>